<dbReference type="Proteomes" id="UP000326903">
    <property type="component" value="Unassembled WGS sequence"/>
</dbReference>
<protein>
    <submittedName>
        <fullName evidence="2">DUF2784 domain-containing protein</fullName>
    </submittedName>
</protein>
<name>A0A5J5IF20_9BACT</name>
<feature type="transmembrane region" description="Helical" evidence="1">
    <location>
        <begin position="6"/>
        <end position="27"/>
    </location>
</feature>
<proteinExistence type="predicted"/>
<evidence type="ECO:0000256" key="1">
    <source>
        <dbReference type="SAM" id="Phobius"/>
    </source>
</evidence>
<feature type="transmembrane region" description="Helical" evidence="1">
    <location>
        <begin position="100"/>
        <end position="117"/>
    </location>
</feature>
<keyword evidence="1" id="KW-0472">Membrane</keyword>
<dbReference type="EMBL" id="VYQF01000010">
    <property type="protein sequence ID" value="KAA9035947.1"/>
    <property type="molecule type" value="Genomic_DNA"/>
</dbReference>
<keyword evidence="1" id="KW-1133">Transmembrane helix</keyword>
<accession>A0A5J5IF20</accession>
<gene>
    <name evidence="2" type="ORF">FW778_19955</name>
</gene>
<evidence type="ECO:0000313" key="3">
    <source>
        <dbReference type="Proteomes" id="UP000326903"/>
    </source>
</evidence>
<sequence>MWYSFLNIFFFVFHTIFTLFNIVGWIFQKTRKLHLITISLTAFSWFFLGIWYGWGYCFCTDWHWTVRQRLGYKDHSNSYIHFLILKLSGINLNEQMVENATLVIFLLCFILSACLNIKDWRIKKNKSQNHLS</sequence>
<comment type="caution">
    <text evidence="2">The sequence shown here is derived from an EMBL/GenBank/DDBJ whole genome shotgun (WGS) entry which is preliminary data.</text>
</comment>
<dbReference type="AlphaFoldDB" id="A0A5J5IF20"/>
<reference evidence="2 3" key="1">
    <citation type="submission" date="2019-09" db="EMBL/GenBank/DDBJ databases">
        <title>Draft genome sequence of Ginsengibacter sp. BR5-29.</title>
        <authorList>
            <person name="Im W.-T."/>
        </authorList>
    </citation>
    <scope>NUCLEOTIDE SEQUENCE [LARGE SCALE GENOMIC DNA]</scope>
    <source>
        <strain evidence="2 3">BR5-29</strain>
    </source>
</reference>
<dbReference type="InterPro" id="IPR021218">
    <property type="entry name" value="DUF2784"/>
</dbReference>
<dbReference type="Pfam" id="PF10861">
    <property type="entry name" value="DUF2784"/>
    <property type="match status" value="1"/>
</dbReference>
<keyword evidence="1" id="KW-0812">Transmembrane</keyword>
<evidence type="ECO:0000313" key="2">
    <source>
        <dbReference type="EMBL" id="KAA9035947.1"/>
    </source>
</evidence>
<organism evidence="2 3">
    <name type="scientific">Ginsengibacter hankyongi</name>
    <dbReference type="NCBI Taxonomy" id="2607284"/>
    <lineage>
        <taxon>Bacteria</taxon>
        <taxon>Pseudomonadati</taxon>
        <taxon>Bacteroidota</taxon>
        <taxon>Chitinophagia</taxon>
        <taxon>Chitinophagales</taxon>
        <taxon>Chitinophagaceae</taxon>
        <taxon>Ginsengibacter</taxon>
    </lineage>
</organism>
<feature type="transmembrane region" description="Helical" evidence="1">
    <location>
        <begin position="34"/>
        <end position="54"/>
    </location>
</feature>
<keyword evidence="3" id="KW-1185">Reference proteome</keyword>